<dbReference type="InterPro" id="IPR057589">
    <property type="entry name" value="GT_PLOD"/>
</dbReference>
<name>A0A6C0IPN5_9ZZZZ</name>
<evidence type="ECO:0000259" key="1">
    <source>
        <dbReference type="Pfam" id="PF25342"/>
    </source>
</evidence>
<proteinExistence type="predicted"/>
<dbReference type="PANTHER" id="PTHR10730:SF45">
    <property type="entry name" value="PROCOLLAGEN-LYSINE,2-OXOGLUTARATE 5-DIOXYGENASE"/>
    <property type="match status" value="1"/>
</dbReference>
<dbReference type="PANTHER" id="PTHR10730">
    <property type="entry name" value="PROCOLLAGEN-LYSINE,2-OXOGLUTARATE 5-DIOXYGENASE/GLYCOSYLTRANSFERASE 25 FAMILY MEMBER"/>
    <property type="match status" value="1"/>
</dbReference>
<dbReference type="CDD" id="cd22997">
    <property type="entry name" value="GT_LH"/>
    <property type="match status" value="1"/>
</dbReference>
<dbReference type="InterPro" id="IPR050757">
    <property type="entry name" value="Collagen_mod_GT25"/>
</dbReference>
<protein>
    <recommendedName>
        <fullName evidence="1">PLOD1-3-like GT domain-containing protein</fullName>
    </recommendedName>
</protein>
<organism evidence="2">
    <name type="scientific">viral metagenome</name>
    <dbReference type="NCBI Taxonomy" id="1070528"/>
    <lineage>
        <taxon>unclassified sequences</taxon>
        <taxon>metagenomes</taxon>
        <taxon>organismal metagenomes</taxon>
    </lineage>
</organism>
<dbReference type="EMBL" id="MN740226">
    <property type="protein sequence ID" value="QHT94560.1"/>
    <property type="molecule type" value="Genomic_DNA"/>
</dbReference>
<dbReference type="AlphaFoldDB" id="A0A6C0IPN5"/>
<accession>A0A6C0IPN5</accession>
<reference evidence="2" key="1">
    <citation type="journal article" date="2020" name="Nature">
        <title>Giant virus diversity and host interactions through global metagenomics.</title>
        <authorList>
            <person name="Schulz F."/>
            <person name="Roux S."/>
            <person name="Paez-Espino D."/>
            <person name="Jungbluth S."/>
            <person name="Walsh D.A."/>
            <person name="Denef V.J."/>
            <person name="McMahon K.D."/>
            <person name="Konstantinidis K.T."/>
            <person name="Eloe-Fadrosh E.A."/>
            <person name="Kyrpides N.C."/>
            <person name="Woyke T."/>
        </authorList>
    </citation>
    <scope>NUCLEOTIDE SEQUENCE</scope>
    <source>
        <strain evidence="2">GVMAG-M-3300024258-28</strain>
    </source>
</reference>
<evidence type="ECO:0000313" key="2">
    <source>
        <dbReference type="EMBL" id="QHT94560.1"/>
    </source>
</evidence>
<feature type="domain" description="PLOD1-3-like GT" evidence="1">
    <location>
        <begin position="3"/>
        <end position="218"/>
    </location>
</feature>
<sequence length="221" mass="26074">MNQFYYITVATKPHTVLDKIKETVAANNESIHILGLQENRDIGWNAKGNFGVKLREVKQFVDNPNLQDDDIILFTDAYDVIYCSKQDEIVARFKEMNHPIIFGAETDCNPDPRQAIHYSKRDEEFSYLNSGLFIGYVWAIRNCTNHYVYDDQHDDQLFWTMQYLKHPSLIQLDYHNKLFLNTYNMNWDEFSFNGQKGTYRNRNPLFIHVNGPNKTELSIFI</sequence>
<dbReference type="Pfam" id="PF25342">
    <property type="entry name" value="GT_PLOD"/>
    <property type="match status" value="1"/>
</dbReference>